<protein>
    <recommendedName>
        <fullName evidence="3">Acyl-protein synthetase LuxE domain-containing protein</fullName>
    </recommendedName>
</protein>
<dbReference type="Gene3D" id="3.40.50.12780">
    <property type="entry name" value="N-terminal domain of ligase-like"/>
    <property type="match status" value="1"/>
</dbReference>
<dbReference type="InterPro" id="IPR042099">
    <property type="entry name" value="ANL_N_sf"/>
</dbReference>
<proteinExistence type="predicted"/>
<sequence>MITGPDVRLFADDPMEFFGGSRHAMHTMPPHDLAALQLAALRLRFAELRDRLPVLRAMADEQGIDGITRLDDAAPLLFPHTIYKSYPASLLLEGRFDRLTTWLSRLVTVDLSGLDVSGCDSIDGWLDLLDGRTELRLAHSSGTSGTMSFIPHTREQYTRLYDIVRLEVLPGPERSGERLDVVWPGFRTGRSGIDRHAAAMAERIAGSPDRFHSAHPGPLSADVMFLAARLRAAAARGEAGRMEIPATLRERRAEFEEAQRAAAAGMGRYVEELAERLAGRRVVSLSLWATYHEMATAGLARGIEGVFAPDSVIFPGGGAKGTALPADWARGVERFAGVPALRYCYAMAEVIALNLICPRGRYHIEPWVVLYVLDPDTGAPLPREGTRTGRAAFFDLLADVCWGGFVSGDEVTVDWSPCGCGRTTPHLATDIGRYSDRRGDDKITCAATPEALNDALDFLNGALL</sequence>
<evidence type="ECO:0008006" key="3">
    <source>
        <dbReference type="Google" id="ProtNLM"/>
    </source>
</evidence>
<comment type="caution">
    <text evidence="1">The sequence shown here is derived from an EMBL/GenBank/DDBJ whole genome shotgun (WGS) entry which is preliminary data.</text>
</comment>
<evidence type="ECO:0000313" key="1">
    <source>
        <dbReference type="EMBL" id="NYF41944.1"/>
    </source>
</evidence>
<name>A0A852V403_9ACTN</name>
<gene>
    <name evidence="1" type="ORF">HDA43_004145</name>
</gene>
<dbReference type="AlphaFoldDB" id="A0A852V403"/>
<dbReference type="Proteomes" id="UP000576393">
    <property type="component" value="Unassembled WGS sequence"/>
</dbReference>
<reference evidence="1 2" key="1">
    <citation type="submission" date="2020-07" db="EMBL/GenBank/DDBJ databases">
        <title>Sequencing the genomes of 1000 actinobacteria strains.</title>
        <authorList>
            <person name="Klenk H.-P."/>
        </authorList>
    </citation>
    <scope>NUCLEOTIDE SEQUENCE [LARGE SCALE GENOMIC DNA]</scope>
    <source>
        <strain evidence="1 2">DSM 45763</strain>
    </source>
</reference>
<dbReference type="RefSeq" id="WP_179824136.1">
    <property type="nucleotide sequence ID" value="NZ_JACCCO010000002.1"/>
</dbReference>
<keyword evidence="2" id="KW-1185">Reference proteome</keyword>
<accession>A0A852V403</accession>
<dbReference type="EMBL" id="JACCCO010000002">
    <property type="protein sequence ID" value="NYF41944.1"/>
    <property type="molecule type" value="Genomic_DNA"/>
</dbReference>
<evidence type="ECO:0000313" key="2">
    <source>
        <dbReference type="Proteomes" id="UP000576393"/>
    </source>
</evidence>
<organism evidence="1 2">
    <name type="scientific">Streptosporangium sandarakinum</name>
    <dbReference type="NCBI Taxonomy" id="1260955"/>
    <lineage>
        <taxon>Bacteria</taxon>
        <taxon>Bacillati</taxon>
        <taxon>Actinomycetota</taxon>
        <taxon>Actinomycetes</taxon>
        <taxon>Streptosporangiales</taxon>
        <taxon>Streptosporangiaceae</taxon>
        <taxon>Streptosporangium</taxon>
    </lineage>
</organism>